<evidence type="ECO:0000259" key="12">
    <source>
        <dbReference type="PROSITE" id="PS50112"/>
    </source>
</evidence>
<evidence type="ECO:0000256" key="9">
    <source>
        <dbReference type="ARBA" id="ARBA00023012"/>
    </source>
</evidence>
<dbReference type="Pfam" id="PF00990">
    <property type="entry name" value="GGDEF"/>
    <property type="match status" value="1"/>
</dbReference>
<dbReference type="GO" id="GO:0016020">
    <property type="term" value="C:membrane"/>
    <property type="evidence" value="ECO:0007669"/>
    <property type="project" value="UniProtKB-SubCell"/>
</dbReference>
<keyword evidence="9" id="KW-0902">Two-component regulatory system</keyword>
<reference evidence="15" key="2">
    <citation type="submission" date="2020-09" db="EMBL/GenBank/DDBJ databases">
        <authorList>
            <person name="Sun Q."/>
            <person name="Ohkuma M."/>
        </authorList>
    </citation>
    <scope>NUCLEOTIDE SEQUENCE</scope>
    <source>
        <strain evidence="15">JCM 30804</strain>
    </source>
</reference>
<dbReference type="SUPFAM" id="SSF103190">
    <property type="entry name" value="Sensory domain-like"/>
    <property type="match status" value="1"/>
</dbReference>
<sequence>MFILLFLSFGCLVAVITSAINYTLHFAEIENEISTEFELEKTLKLQIIHDFINHNQGLITAIIHNPLTQNYLLEQTPKNLDNFTQLLLAISQADNHFYQVRYIDNQGDEVVRLQQKLDSGQLYRTEPEQLQNKKNRYYFEAAMTLSNNQFWYSNFDLNIEHGQIEQPIRPTLRVASPVFLGEERRGFIIANINTTELFEQLIHSDNFYIHIIDKHGNYIASSTANNVWNKYLPNRTSFTNDFPQYEFVLSQKLPAQEEIYRFNLQSILQNEDEVQILLIPTGQLVQLHQKNHFLSAGLTAVTVLVVSFILSWFAAIIPTRLQQALRQAYHQIKRYADIVDKYVITSTTDDKGRIISVSSALAEATEFKASELIGRRHNLIRHPDTSDSLYQDIWSTISSGKIWTGEIKNMTKSGEAFWLRHVITPDMNVDGKVISYTSVSQNITLRKKLEALSYEDALTQVMNRRKLDMVIQSELERFLRYGCPFCIIILDIDNFKRVNDQYGHEIGDSVLIELAKLLKNNCRKVDFIGRWGGEEFMVICPETTLQGVLTLAESLRAKVANHFFEPLGKITASFGVTIALPNDDIHTLFSRADTALYQVKTHGKNRVIFCDENPPAKAQ</sequence>
<dbReference type="InterPro" id="IPR050469">
    <property type="entry name" value="Diguanylate_Cyclase"/>
</dbReference>
<dbReference type="Proteomes" id="UP000613743">
    <property type="component" value="Unassembled WGS sequence"/>
</dbReference>
<evidence type="ECO:0000256" key="2">
    <source>
        <dbReference type="ARBA" id="ARBA00004370"/>
    </source>
</evidence>
<dbReference type="NCBIfam" id="TIGR00229">
    <property type="entry name" value="sensory_box"/>
    <property type="match status" value="1"/>
</dbReference>
<dbReference type="Gene3D" id="3.30.450.20">
    <property type="entry name" value="PAS domain"/>
    <property type="match status" value="2"/>
</dbReference>
<dbReference type="FunFam" id="3.30.70.270:FF:000001">
    <property type="entry name" value="Diguanylate cyclase domain protein"/>
    <property type="match status" value="1"/>
</dbReference>
<dbReference type="PROSITE" id="PS50887">
    <property type="entry name" value="GGDEF"/>
    <property type="match status" value="1"/>
</dbReference>
<dbReference type="InterPro" id="IPR000014">
    <property type="entry name" value="PAS"/>
</dbReference>
<evidence type="ECO:0000259" key="14">
    <source>
        <dbReference type="PROSITE" id="PS50887"/>
    </source>
</evidence>
<reference evidence="15" key="1">
    <citation type="journal article" date="2014" name="Int. J. Syst. Evol. Microbiol.">
        <title>Complete genome sequence of Corynebacterium casei LMG S-19264T (=DSM 44701T), isolated from a smear-ripened cheese.</title>
        <authorList>
            <consortium name="US DOE Joint Genome Institute (JGI-PGF)"/>
            <person name="Walter F."/>
            <person name="Albersmeier A."/>
            <person name="Kalinowski J."/>
            <person name="Ruckert C."/>
        </authorList>
    </citation>
    <scope>NUCLEOTIDE SEQUENCE</scope>
    <source>
        <strain evidence="15">JCM 30804</strain>
    </source>
</reference>
<feature type="domain" description="GGDEF" evidence="14">
    <location>
        <begin position="483"/>
        <end position="612"/>
    </location>
</feature>
<dbReference type="PANTHER" id="PTHR45138">
    <property type="entry name" value="REGULATORY COMPONENTS OF SENSORY TRANSDUCTION SYSTEM"/>
    <property type="match status" value="1"/>
</dbReference>
<keyword evidence="7" id="KW-0418">Kinase</keyword>
<comment type="subcellular location">
    <subcellularLocation>
        <location evidence="2">Membrane</location>
    </subcellularLocation>
</comment>
<evidence type="ECO:0000256" key="6">
    <source>
        <dbReference type="ARBA" id="ARBA00022741"/>
    </source>
</evidence>
<keyword evidence="11" id="KW-1133">Transmembrane helix</keyword>
<dbReference type="InterPro" id="IPR048760">
    <property type="entry name" value="VP0354-like_sensor_dom"/>
</dbReference>
<keyword evidence="16" id="KW-1185">Reference proteome</keyword>
<dbReference type="InterPro" id="IPR029787">
    <property type="entry name" value="Nucleotide_cyclase"/>
</dbReference>
<dbReference type="PROSITE" id="PS50113">
    <property type="entry name" value="PAC"/>
    <property type="match status" value="1"/>
</dbReference>
<evidence type="ECO:0000313" key="15">
    <source>
        <dbReference type="EMBL" id="GGI76183.1"/>
    </source>
</evidence>
<keyword evidence="8" id="KW-0067">ATP-binding</keyword>
<evidence type="ECO:0000256" key="8">
    <source>
        <dbReference type="ARBA" id="ARBA00022840"/>
    </source>
</evidence>
<keyword evidence="4" id="KW-0597">Phosphoprotein</keyword>
<evidence type="ECO:0000256" key="7">
    <source>
        <dbReference type="ARBA" id="ARBA00022777"/>
    </source>
</evidence>
<organism evidence="15 16">
    <name type="scientific">Shewanella gelidii</name>
    <dbReference type="NCBI Taxonomy" id="1642821"/>
    <lineage>
        <taxon>Bacteria</taxon>
        <taxon>Pseudomonadati</taxon>
        <taxon>Pseudomonadota</taxon>
        <taxon>Gammaproteobacteria</taxon>
        <taxon>Alteromonadales</taxon>
        <taxon>Shewanellaceae</taxon>
        <taxon>Shewanella</taxon>
    </lineage>
</organism>
<dbReference type="PANTHER" id="PTHR45138:SF9">
    <property type="entry name" value="DIGUANYLATE CYCLASE DGCM-RELATED"/>
    <property type="match status" value="1"/>
</dbReference>
<dbReference type="EMBL" id="BMPZ01000002">
    <property type="protein sequence ID" value="GGI76183.1"/>
    <property type="molecule type" value="Genomic_DNA"/>
</dbReference>
<comment type="cofactor">
    <cofactor evidence="1">
        <name>Mg(2+)</name>
        <dbReference type="ChEBI" id="CHEBI:18420"/>
    </cofactor>
</comment>
<dbReference type="SUPFAM" id="SSF55073">
    <property type="entry name" value="Nucleotide cyclase"/>
    <property type="match status" value="1"/>
</dbReference>
<dbReference type="GO" id="GO:0000160">
    <property type="term" value="P:phosphorelay signal transduction system"/>
    <property type="evidence" value="ECO:0007669"/>
    <property type="project" value="UniProtKB-KW"/>
</dbReference>
<dbReference type="RefSeq" id="WP_188918841.1">
    <property type="nucleotide sequence ID" value="NZ_BMPZ01000002.1"/>
</dbReference>
<dbReference type="InterPro" id="IPR029151">
    <property type="entry name" value="Sensor-like_sf"/>
</dbReference>
<evidence type="ECO:0000256" key="4">
    <source>
        <dbReference type="ARBA" id="ARBA00022553"/>
    </source>
</evidence>
<dbReference type="InterPro" id="IPR000160">
    <property type="entry name" value="GGDEF_dom"/>
</dbReference>
<proteinExistence type="predicted"/>
<dbReference type="Pfam" id="PF21623">
    <property type="entry name" value="HK_sensor_dom_bact"/>
    <property type="match status" value="1"/>
</dbReference>
<keyword evidence="5" id="KW-0808">Transferase</keyword>
<dbReference type="InterPro" id="IPR000700">
    <property type="entry name" value="PAS-assoc_C"/>
</dbReference>
<keyword evidence="11" id="KW-0472">Membrane</keyword>
<evidence type="ECO:0000256" key="5">
    <source>
        <dbReference type="ARBA" id="ARBA00022679"/>
    </source>
</evidence>
<evidence type="ECO:0000256" key="1">
    <source>
        <dbReference type="ARBA" id="ARBA00001946"/>
    </source>
</evidence>
<keyword evidence="11" id="KW-0812">Transmembrane</keyword>
<comment type="catalytic activity">
    <reaction evidence="10">
        <text>2 GTP = 3',3'-c-di-GMP + 2 diphosphate</text>
        <dbReference type="Rhea" id="RHEA:24898"/>
        <dbReference type="ChEBI" id="CHEBI:33019"/>
        <dbReference type="ChEBI" id="CHEBI:37565"/>
        <dbReference type="ChEBI" id="CHEBI:58805"/>
        <dbReference type="EC" id="2.7.7.65"/>
    </reaction>
</comment>
<dbReference type="SUPFAM" id="SSF55785">
    <property type="entry name" value="PYP-like sensor domain (PAS domain)"/>
    <property type="match status" value="1"/>
</dbReference>
<dbReference type="NCBIfam" id="TIGR00254">
    <property type="entry name" value="GGDEF"/>
    <property type="match status" value="1"/>
</dbReference>
<dbReference type="GO" id="GO:0052621">
    <property type="term" value="F:diguanylate cyclase activity"/>
    <property type="evidence" value="ECO:0007669"/>
    <property type="project" value="UniProtKB-EC"/>
</dbReference>
<feature type="domain" description="PAS" evidence="12">
    <location>
        <begin position="349"/>
        <end position="400"/>
    </location>
</feature>
<dbReference type="EC" id="2.7.7.65" evidence="3"/>
<comment type="caution">
    <text evidence="15">The sequence shown here is derived from an EMBL/GenBank/DDBJ whole genome shotgun (WGS) entry which is preliminary data.</text>
</comment>
<dbReference type="CDD" id="cd01949">
    <property type="entry name" value="GGDEF"/>
    <property type="match status" value="1"/>
</dbReference>
<dbReference type="InterPro" id="IPR035965">
    <property type="entry name" value="PAS-like_dom_sf"/>
</dbReference>
<accession>A0A917JM84</accession>
<keyword evidence="6" id="KW-0547">Nucleotide-binding</keyword>
<feature type="domain" description="PAC" evidence="13">
    <location>
        <begin position="403"/>
        <end position="455"/>
    </location>
</feature>
<dbReference type="Gene3D" id="3.30.70.270">
    <property type="match status" value="1"/>
</dbReference>
<evidence type="ECO:0000256" key="3">
    <source>
        <dbReference type="ARBA" id="ARBA00012528"/>
    </source>
</evidence>
<dbReference type="GO" id="GO:0005524">
    <property type="term" value="F:ATP binding"/>
    <property type="evidence" value="ECO:0007669"/>
    <property type="project" value="UniProtKB-KW"/>
</dbReference>
<dbReference type="SMART" id="SM00267">
    <property type="entry name" value="GGDEF"/>
    <property type="match status" value="1"/>
</dbReference>
<dbReference type="GO" id="GO:0016301">
    <property type="term" value="F:kinase activity"/>
    <property type="evidence" value="ECO:0007669"/>
    <property type="project" value="UniProtKB-KW"/>
</dbReference>
<evidence type="ECO:0000256" key="11">
    <source>
        <dbReference type="SAM" id="Phobius"/>
    </source>
</evidence>
<feature type="transmembrane region" description="Helical" evidence="11">
    <location>
        <begin position="293"/>
        <end position="317"/>
    </location>
</feature>
<dbReference type="PROSITE" id="PS50112">
    <property type="entry name" value="PAS"/>
    <property type="match status" value="1"/>
</dbReference>
<dbReference type="InterPro" id="IPR013655">
    <property type="entry name" value="PAS_fold_3"/>
</dbReference>
<name>A0A917JM84_9GAMM</name>
<dbReference type="AlphaFoldDB" id="A0A917JM84"/>
<evidence type="ECO:0000259" key="13">
    <source>
        <dbReference type="PROSITE" id="PS50113"/>
    </source>
</evidence>
<evidence type="ECO:0000256" key="10">
    <source>
        <dbReference type="ARBA" id="ARBA00034247"/>
    </source>
</evidence>
<protein>
    <recommendedName>
        <fullName evidence="3">diguanylate cyclase</fullName>
        <ecNumber evidence="3">2.7.7.65</ecNumber>
    </recommendedName>
</protein>
<dbReference type="InterPro" id="IPR043128">
    <property type="entry name" value="Rev_trsase/Diguanyl_cyclase"/>
</dbReference>
<dbReference type="Pfam" id="PF08447">
    <property type="entry name" value="PAS_3"/>
    <property type="match status" value="1"/>
</dbReference>
<evidence type="ECO:0000313" key="16">
    <source>
        <dbReference type="Proteomes" id="UP000613743"/>
    </source>
</evidence>
<dbReference type="CDD" id="cd00130">
    <property type="entry name" value="PAS"/>
    <property type="match status" value="1"/>
</dbReference>
<gene>
    <name evidence="15" type="primary">mifA</name>
    <name evidence="15" type="ORF">GCM10009332_11980</name>
</gene>